<dbReference type="CDD" id="cd16936">
    <property type="entry name" value="HATPase_RsbW-like"/>
    <property type="match status" value="1"/>
</dbReference>
<keyword evidence="1" id="KW-0808">Transferase</keyword>
<evidence type="ECO:0000313" key="4">
    <source>
        <dbReference type="Proteomes" id="UP000600946"/>
    </source>
</evidence>
<name>A0ABQ3B197_9ACTN</name>
<dbReference type="InterPro" id="IPR036890">
    <property type="entry name" value="HATPase_C_sf"/>
</dbReference>
<organism evidence="3 4">
    <name type="scientific">Streptomyces xanthochromogenes</name>
    <dbReference type="NCBI Taxonomy" id="67384"/>
    <lineage>
        <taxon>Bacteria</taxon>
        <taxon>Bacillati</taxon>
        <taxon>Actinomycetota</taxon>
        <taxon>Actinomycetes</taxon>
        <taxon>Kitasatosporales</taxon>
        <taxon>Streptomycetaceae</taxon>
        <taxon>Streptomyces</taxon>
    </lineage>
</organism>
<accession>A0ABQ3B197</accession>
<evidence type="ECO:0000259" key="2">
    <source>
        <dbReference type="Pfam" id="PF13581"/>
    </source>
</evidence>
<dbReference type="Proteomes" id="UP000600946">
    <property type="component" value="Unassembled WGS sequence"/>
</dbReference>
<dbReference type="Gene3D" id="3.30.565.10">
    <property type="entry name" value="Histidine kinase-like ATPase, C-terminal domain"/>
    <property type="match status" value="1"/>
</dbReference>
<dbReference type="InterPro" id="IPR003594">
    <property type="entry name" value="HATPase_dom"/>
</dbReference>
<keyword evidence="4" id="KW-1185">Reference proteome</keyword>
<keyword evidence="1" id="KW-0418">Kinase</keyword>
<dbReference type="PANTHER" id="PTHR35526:SF3">
    <property type="entry name" value="ANTI-SIGMA-F FACTOR RSBW"/>
    <property type="match status" value="1"/>
</dbReference>
<dbReference type="SUPFAM" id="SSF55874">
    <property type="entry name" value="ATPase domain of HSP90 chaperone/DNA topoisomerase II/histidine kinase"/>
    <property type="match status" value="1"/>
</dbReference>
<dbReference type="InterPro" id="IPR050267">
    <property type="entry name" value="Anti-sigma-factor_SerPK"/>
</dbReference>
<gene>
    <name evidence="3" type="ORF">GCM10010326_75980</name>
</gene>
<dbReference type="EMBL" id="BMUU01000024">
    <property type="protein sequence ID" value="GGY70577.1"/>
    <property type="molecule type" value="Genomic_DNA"/>
</dbReference>
<keyword evidence="1" id="KW-0723">Serine/threonine-protein kinase</keyword>
<feature type="domain" description="Histidine kinase/HSP90-like ATPase" evidence="2">
    <location>
        <begin position="79"/>
        <end position="161"/>
    </location>
</feature>
<sequence length="176" mass="19100">MGEESDLRSADEGTGIQGQHRRACEAVEWASVRAAHELWFARTPPPGEGLDIENLKWPMRLRHQSRGLLKHWRLEGLGDRVGTVLAELVNNALVHGGGSAIGFRLTLTEAGVLVEVADSTAALVSPVVYEDPDEHGRGLLLVEAFADDWGTRPRGDGVGKWTWASFTAPARTEGPC</sequence>
<dbReference type="PANTHER" id="PTHR35526">
    <property type="entry name" value="ANTI-SIGMA-F FACTOR RSBW-RELATED"/>
    <property type="match status" value="1"/>
</dbReference>
<proteinExistence type="predicted"/>
<evidence type="ECO:0000256" key="1">
    <source>
        <dbReference type="ARBA" id="ARBA00022527"/>
    </source>
</evidence>
<protein>
    <submittedName>
        <fullName evidence="3">ATPase</fullName>
    </submittedName>
</protein>
<comment type="caution">
    <text evidence="3">The sequence shown here is derived from an EMBL/GenBank/DDBJ whole genome shotgun (WGS) entry which is preliminary data.</text>
</comment>
<dbReference type="Pfam" id="PF13581">
    <property type="entry name" value="HATPase_c_2"/>
    <property type="match status" value="1"/>
</dbReference>
<evidence type="ECO:0000313" key="3">
    <source>
        <dbReference type="EMBL" id="GGY70577.1"/>
    </source>
</evidence>
<reference evidence="4" key="1">
    <citation type="journal article" date="2019" name="Int. J. Syst. Evol. Microbiol.">
        <title>The Global Catalogue of Microorganisms (GCM) 10K type strain sequencing project: providing services to taxonomists for standard genome sequencing and annotation.</title>
        <authorList>
            <consortium name="The Broad Institute Genomics Platform"/>
            <consortium name="The Broad Institute Genome Sequencing Center for Infectious Disease"/>
            <person name="Wu L."/>
            <person name="Ma J."/>
        </authorList>
    </citation>
    <scope>NUCLEOTIDE SEQUENCE [LARGE SCALE GENOMIC DNA]</scope>
    <source>
        <strain evidence="4">JCM 4594</strain>
    </source>
</reference>